<evidence type="ECO:0000313" key="2">
    <source>
        <dbReference type="Proteomes" id="UP000887116"/>
    </source>
</evidence>
<comment type="caution">
    <text evidence="1">The sequence shown here is derived from an EMBL/GenBank/DDBJ whole genome shotgun (WGS) entry which is preliminary data.</text>
</comment>
<evidence type="ECO:0000313" key="1">
    <source>
        <dbReference type="EMBL" id="GFQ68789.1"/>
    </source>
</evidence>
<name>A0A8X6F3U5_TRICU</name>
<proteinExistence type="predicted"/>
<dbReference type="Proteomes" id="UP000887116">
    <property type="component" value="Unassembled WGS sequence"/>
</dbReference>
<reference evidence="1" key="1">
    <citation type="submission" date="2020-07" db="EMBL/GenBank/DDBJ databases">
        <title>Multicomponent nature underlies the extraordinary mechanical properties of spider dragline silk.</title>
        <authorList>
            <person name="Kono N."/>
            <person name="Nakamura H."/>
            <person name="Mori M."/>
            <person name="Yoshida Y."/>
            <person name="Ohtoshi R."/>
            <person name="Malay A.D."/>
            <person name="Moran D.A.P."/>
            <person name="Tomita M."/>
            <person name="Numata K."/>
            <person name="Arakawa K."/>
        </authorList>
    </citation>
    <scope>NUCLEOTIDE SEQUENCE</scope>
</reference>
<organism evidence="1 2">
    <name type="scientific">Trichonephila clavata</name>
    <name type="common">Joro spider</name>
    <name type="synonym">Nephila clavata</name>
    <dbReference type="NCBI Taxonomy" id="2740835"/>
    <lineage>
        <taxon>Eukaryota</taxon>
        <taxon>Metazoa</taxon>
        <taxon>Ecdysozoa</taxon>
        <taxon>Arthropoda</taxon>
        <taxon>Chelicerata</taxon>
        <taxon>Arachnida</taxon>
        <taxon>Araneae</taxon>
        <taxon>Araneomorphae</taxon>
        <taxon>Entelegynae</taxon>
        <taxon>Araneoidea</taxon>
        <taxon>Nephilidae</taxon>
        <taxon>Trichonephila</taxon>
    </lineage>
</organism>
<gene>
    <name evidence="1" type="primary">NCL1_27634</name>
    <name evidence="1" type="ORF">TNCT_36741</name>
</gene>
<sequence>MKPGYRYNVNIRLEKEHLLPSPYQTNCTDYVATWKNNNKTGPRSQQMCRDICEQNFSNLCYGCEKGLKMFEKIENMCSPLEIYALYTFLKDYSNSKEFDEYFWGEVDHKKKVCGKIVLCNICQKNVDQVIERDEAKKDLEKHT</sequence>
<dbReference type="OrthoDB" id="6436723at2759"/>
<accession>A0A8X6F3U5</accession>
<dbReference type="AlphaFoldDB" id="A0A8X6F3U5"/>
<keyword evidence="2" id="KW-1185">Reference proteome</keyword>
<protein>
    <submittedName>
        <fullName evidence="1">Uncharacterized protein</fullName>
    </submittedName>
</protein>
<dbReference type="EMBL" id="BMAO01030549">
    <property type="protein sequence ID" value="GFQ68789.1"/>
    <property type="molecule type" value="Genomic_DNA"/>
</dbReference>